<reference evidence="1 2" key="1">
    <citation type="submission" date="2024-08" db="EMBL/GenBank/DDBJ databases">
        <title>Two novel Cytobacillus novel species.</title>
        <authorList>
            <person name="Liu G."/>
        </authorList>
    </citation>
    <scope>NUCLEOTIDE SEQUENCE [LARGE SCALE GENOMIC DNA]</scope>
    <source>
        <strain evidence="1 2">FJAT-53684</strain>
    </source>
</reference>
<keyword evidence="2" id="KW-1185">Reference proteome</keyword>
<organism evidence="1 2">
    <name type="scientific">Cytobacillus mangrovibacter</name>
    <dbReference type="NCBI Taxonomy" id="3299024"/>
    <lineage>
        <taxon>Bacteria</taxon>
        <taxon>Bacillati</taxon>
        <taxon>Bacillota</taxon>
        <taxon>Bacilli</taxon>
        <taxon>Bacillales</taxon>
        <taxon>Bacillaceae</taxon>
        <taxon>Cytobacillus</taxon>
    </lineage>
</organism>
<accession>A0ABW6JWV5</accession>
<evidence type="ECO:0000313" key="1">
    <source>
        <dbReference type="EMBL" id="MFE8695979.1"/>
    </source>
</evidence>
<dbReference type="Proteomes" id="UP001601058">
    <property type="component" value="Unassembled WGS sequence"/>
</dbReference>
<protein>
    <submittedName>
        <fullName evidence="1">Uncharacterized protein</fullName>
    </submittedName>
</protein>
<name>A0ABW6JWV5_9BACI</name>
<gene>
    <name evidence="1" type="ORF">ACFYKT_06405</name>
</gene>
<sequence length="84" mass="10215">MENVHWKFYGDHEYVVLKAMDGAKLIDEIMEHHFKEYGKGYLDELIIIDVCVLELDDENYDEFRKLRFRLFHYEKMGYGFGLPF</sequence>
<evidence type="ECO:0000313" key="2">
    <source>
        <dbReference type="Proteomes" id="UP001601058"/>
    </source>
</evidence>
<proteinExistence type="predicted"/>
<dbReference type="EMBL" id="JBIACJ010000003">
    <property type="protein sequence ID" value="MFE8695979.1"/>
    <property type="molecule type" value="Genomic_DNA"/>
</dbReference>
<dbReference type="RefSeq" id="WP_389217116.1">
    <property type="nucleotide sequence ID" value="NZ_JBIACJ010000003.1"/>
</dbReference>
<comment type="caution">
    <text evidence="1">The sequence shown here is derived from an EMBL/GenBank/DDBJ whole genome shotgun (WGS) entry which is preliminary data.</text>
</comment>